<feature type="signal peptide" evidence="2">
    <location>
        <begin position="1"/>
        <end position="32"/>
    </location>
</feature>
<comment type="caution">
    <text evidence="3">The sequence shown here is derived from an EMBL/GenBank/DDBJ whole genome shotgun (WGS) entry which is preliminary data.</text>
</comment>
<evidence type="ECO:0000256" key="2">
    <source>
        <dbReference type="SAM" id="SignalP"/>
    </source>
</evidence>
<evidence type="ECO:0008006" key="5">
    <source>
        <dbReference type="Google" id="ProtNLM"/>
    </source>
</evidence>
<accession>A0ABW5C7S9</accession>
<name>A0ABW5C7S9_9PROT</name>
<reference evidence="4" key="1">
    <citation type="journal article" date="2019" name="Int. J. Syst. Evol. Microbiol.">
        <title>The Global Catalogue of Microorganisms (GCM) 10K type strain sequencing project: providing services to taxonomists for standard genome sequencing and annotation.</title>
        <authorList>
            <consortium name="The Broad Institute Genomics Platform"/>
            <consortium name="The Broad Institute Genome Sequencing Center for Infectious Disease"/>
            <person name="Wu L."/>
            <person name="Ma J."/>
        </authorList>
    </citation>
    <scope>NUCLEOTIDE SEQUENCE [LARGE SCALE GENOMIC DNA]</scope>
    <source>
        <strain evidence="4">KCTC 15012</strain>
    </source>
</reference>
<dbReference type="RefSeq" id="WP_377313387.1">
    <property type="nucleotide sequence ID" value="NZ_JBHUIY010000001.1"/>
</dbReference>
<evidence type="ECO:0000313" key="3">
    <source>
        <dbReference type="EMBL" id="MFD2232236.1"/>
    </source>
</evidence>
<dbReference type="Proteomes" id="UP001597296">
    <property type="component" value="Unassembled WGS sequence"/>
</dbReference>
<gene>
    <name evidence="3" type="ORF">ACFSNB_00300</name>
</gene>
<sequence>MSGCRPGVLLTAALRGGALVAVLALASAPALAQWGGPPGPGPGPHHPHWGPPGGPPPDFGGWHRGRWWHGWHEGRDGWWWVTGGMWRWYPQPIYPAPAPVYVPAPAPAPVMVPGVYYYCANPAGYYPQVSACLMPWQTVQAPPQ</sequence>
<feature type="chain" id="PRO_5047541782" description="Lipoprotein" evidence="2">
    <location>
        <begin position="33"/>
        <end position="144"/>
    </location>
</feature>
<organism evidence="3 4">
    <name type="scientific">Phaeospirillum tilakii</name>
    <dbReference type="NCBI Taxonomy" id="741673"/>
    <lineage>
        <taxon>Bacteria</taxon>
        <taxon>Pseudomonadati</taxon>
        <taxon>Pseudomonadota</taxon>
        <taxon>Alphaproteobacteria</taxon>
        <taxon>Rhodospirillales</taxon>
        <taxon>Rhodospirillaceae</taxon>
        <taxon>Phaeospirillum</taxon>
    </lineage>
</organism>
<keyword evidence="2" id="KW-0732">Signal</keyword>
<evidence type="ECO:0000256" key="1">
    <source>
        <dbReference type="SAM" id="MobiDB-lite"/>
    </source>
</evidence>
<protein>
    <recommendedName>
        <fullName evidence="5">Lipoprotein</fullName>
    </recommendedName>
</protein>
<feature type="compositionally biased region" description="Pro residues" evidence="1">
    <location>
        <begin position="37"/>
        <end position="56"/>
    </location>
</feature>
<dbReference type="EMBL" id="JBHUIY010000001">
    <property type="protein sequence ID" value="MFD2232236.1"/>
    <property type="molecule type" value="Genomic_DNA"/>
</dbReference>
<feature type="region of interest" description="Disordered" evidence="1">
    <location>
        <begin position="35"/>
        <end position="56"/>
    </location>
</feature>
<proteinExistence type="predicted"/>
<evidence type="ECO:0000313" key="4">
    <source>
        <dbReference type="Proteomes" id="UP001597296"/>
    </source>
</evidence>
<keyword evidence="4" id="KW-1185">Reference proteome</keyword>